<dbReference type="Proteomes" id="UP001054821">
    <property type="component" value="Chromosome 5"/>
</dbReference>
<proteinExistence type="predicted"/>
<dbReference type="InterPro" id="IPR001584">
    <property type="entry name" value="Integrase_cat-core"/>
</dbReference>
<comment type="caution">
    <text evidence="3">The sequence shown here is derived from an EMBL/GenBank/DDBJ whole genome shotgun (WGS) entry which is preliminary data.</text>
</comment>
<dbReference type="PROSITE" id="PS50994">
    <property type="entry name" value="INTEGRASE"/>
    <property type="match status" value="1"/>
</dbReference>
<sequence>MFKIFQTKVERQLEKIKIVRSDIGGEYYGRFDEEGRRVGSFARYIQDNGIDAQYTTPGTPQQNRVAERRNRTLKDMVCSMISKTDLPKSLWREAIKTANYILNRVPSYPPRSKGFRFYCLNYGTRIFETDCAKFIEYEENATGNEDFIFEKEGDVDVIENAKPESTILIPMSDIALAPPSDQLEPPQFEEPIDQQEEQTAENPH</sequence>
<dbReference type="InterPro" id="IPR012337">
    <property type="entry name" value="RNaseH-like_sf"/>
</dbReference>
<evidence type="ECO:0000313" key="3">
    <source>
        <dbReference type="EMBL" id="KAI5327444.1"/>
    </source>
</evidence>
<protein>
    <recommendedName>
        <fullName evidence="2">Integrase catalytic domain-containing protein</fullName>
    </recommendedName>
</protein>
<dbReference type="GO" id="GO:0015074">
    <property type="term" value="P:DNA integration"/>
    <property type="evidence" value="ECO:0007669"/>
    <property type="project" value="InterPro"/>
</dbReference>
<feature type="compositionally biased region" description="Acidic residues" evidence="1">
    <location>
        <begin position="190"/>
        <end position="204"/>
    </location>
</feature>
<accession>A0AAD4YZV0</accession>
<dbReference type="InterPro" id="IPR036397">
    <property type="entry name" value="RNaseH_sf"/>
</dbReference>
<dbReference type="PANTHER" id="PTHR42648:SF28">
    <property type="entry name" value="TRANSPOSON-ENCODED PROTEIN WITH RIBONUCLEASE H-LIKE AND RETROVIRUS ZINC FINGER-LIKE DOMAINS"/>
    <property type="match status" value="1"/>
</dbReference>
<dbReference type="AlphaFoldDB" id="A0AAD4YZV0"/>
<keyword evidence="4" id="KW-1185">Reference proteome</keyword>
<dbReference type="SUPFAM" id="SSF53098">
    <property type="entry name" value="Ribonuclease H-like"/>
    <property type="match status" value="1"/>
</dbReference>
<evidence type="ECO:0000313" key="4">
    <source>
        <dbReference type="Proteomes" id="UP001054821"/>
    </source>
</evidence>
<dbReference type="InterPro" id="IPR039537">
    <property type="entry name" value="Retrotran_Ty1/copia-like"/>
</dbReference>
<evidence type="ECO:0000259" key="2">
    <source>
        <dbReference type="PROSITE" id="PS50994"/>
    </source>
</evidence>
<dbReference type="Gene3D" id="3.30.420.10">
    <property type="entry name" value="Ribonuclease H-like superfamily/Ribonuclease H"/>
    <property type="match status" value="1"/>
</dbReference>
<name>A0AAD4YZV0_PRUDU</name>
<feature type="domain" description="Integrase catalytic" evidence="2">
    <location>
        <begin position="1"/>
        <end position="125"/>
    </location>
</feature>
<dbReference type="EMBL" id="JAJFAZ020000005">
    <property type="protein sequence ID" value="KAI5327444.1"/>
    <property type="molecule type" value="Genomic_DNA"/>
</dbReference>
<gene>
    <name evidence="3" type="ORF">L3X38_026840</name>
</gene>
<feature type="region of interest" description="Disordered" evidence="1">
    <location>
        <begin position="175"/>
        <end position="204"/>
    </location>
</feature>
<reference evidence="3 4" key="1">
    <citation type="journal article" date="2022" name="G3 (Bethesda)">
        <title>Whole-genome sequence and methylome profiling of the almond [Prunus dulcis (Mill.) D.A. Webb] cultivar 'Nonpareil'.</title>
        <authorList>
            <person name="D'Amico-Willman K.M."/>
            <person name="Ouma W.Z."/>
            <person name="Meulia T."/>
            <person name="Sideli G.M."/>
            <person name="Gradziel T.M."/>
            <person name="Fresnedo-Ramirez J."/>
        </authorList>
    </citation>
    <scope>NUCLEOTIDE SEQUENCE [LARGE SCALE GENOMIC DNA]</scope>
    <source>
        <strain evidence="3">Clone GOH B32 T37-40</strain>
    </source>
</reference>
<dbReference type="PANTHER" id="PTHR42648">
    <property type="entry name" value="TRANSPOSASE, PUTATIVE-RELATED"/>
    <property type="match status" value="1"/>
</dbReference>
<evidence type="ECO:0000256" key="1">
    <source>
        <dbReference type="SAM" id="MobiDB-lite"/>
    </source>
</evidence>
<dbReference type="GO" id="GO:0003676">
    <property type="term" value="F:nucleic acid binding"/>
    <property type="evidence" value="ECO:0007669"/>
    <property type="project" value="InterPro"/>
</dbReference>
<organism evidence="3 4">
    <name type="scientific">Prunus dulcis</name>
    <name type="common">Almond</name>
    <name type="synonym">Amygdalus dulcis</name>
    <dbReference type="NCBI Taxonomy" id="3755"/>
    <lineage>
        <taxon>Eukaryota</taxon>
        <taxon>Viridiplantae</taxon>
        <taxon>Streptophyta</taxon>
        <taxon>Embryophyta</taxon>
        <taxon>Tracheophyta</taxon>
        <taxon>Spermatophyta</taxon>
        <taxon>Magnoliopsida</taxon>
        <taxon>eudicotyledons</taxon>
        <taxon>Gunneridae</taxon>
        <taxon>Pentapetalae</taxon>
        <taxon>rosids</taxon>
        <taxon>fabids</taxon>
        <taxon>Rosales</taxon>
        <taxon>Rosaceae</taxon>
        <taxon>Amygdaloideae</taxon>
        <taxon>Amygdaleae</taxon>
        <taxon>Prunus</taxon>
    </lineage>
</organism>